<evidence type="ECO:0000256" key="2">
    <source>
        <dbReference type="ARBA" id="ARBA00004496"/>
    </source>
</evidence>
<dbReference type="VEuPathDB" id="VectorBase:MDOA006040"/>
<feature type="compositionally biased region" description="Polar residues" evidence="9">
    <location>
        <begin position="166"/>
        <end position="183"/>
    </location>
</feature>
<feature type="region of interest" description="Disordered" evidence="9">
    <location>
        <begin position="28"/>
        <end position="90"/>
    </location>
</feature>
<dbReference type="InterPro" id="IPR045132">
    <property type="entry name" value="UBE4"/>
</dbReference>
<proteinExistence type="inferred from homology"/>
<evidence type="ECO:0000313" key="12">
    <source>
        <dbReference type="RefSeq" id="XP_005176512.2"/>
    </source>
</evidence>
<dbReference type="Pfam" id="PF04112">
    <property type="entry name" value="Mak10"/>
    <property type="match status" value="1"/>
</dbReference>
<dbReference type="InterPro" id="IPR013083">
    <property type="entry name" value="Znf_RING/FYVE/PHD"/>
</dbReference>
<evidence type="ECO:0000256" key="5">
    <source>
        <dbReference type="ARBA" id="ARBA00022490"/>
    </source>
</evidence>
<evidence type="ECO:0000256" key="6">
    <source>
        <dbReference type="ARBA" id="ARBA00022679"/>
    </source>
</evidence>
<dbReference type="InterPro" id="IPR057983">
    <property type="entry name" value="NAA35-like_N"/>
</dbReference>
<accession>A0A9J7CJD8</accession>
<keyword evidence="7" id="KW-0833">Ubl conjugation pathway</keyword>
<evidence type="ECO:0000256" key="4">
    <source>
        <dbReference type="ARBA" id="ARBA00007434"/>
    </source>
</evidence>
<gene>
    <name evidence="12" type="primary">LOC101899512</name>
</gene>
<feature type="domain" description="U-box" evidence="10">
    <location>
        <begin position="1163"/>
        <end position="1236"/>
    </location>
</feature>
<comment type="similarity">
    <text evidence="4">Belongs to the ubiquitin conjugation factor E4 family.</text>
</comment>
<feature type="compositionally biased region" description="Polar residues" evidence="9">
    <location>
        <begin position="50"/>
        <end position="75"/>
    </location>
</feature>
<evidence type="ECO:0000256" key="8">
    <source>
        <dbReference type="ARBA" id="ARBA00023242"/>
    </source>
</evidence>
<evidence type="ECO:0000313" key="11">
    <source>
        <dbReference type="Proteomes" id="UP001652621"/>
    </source>
</evidence>
<comment type="pathway">
    <text evidence="3">Protein modification; protein ubiquitination.</text>
</comment>
<reference evidence="12" key="1">
    <citation type="submission" date="2025-08" db="UniProtKB">
        <authorList>
            <consortium name="RefSeq"/>
        </authorList>
    </citation>
    <scope>IDENTIFICATION</scope>
    <source>
        <strain evidence="12">Aabys</strain>
        <tissue evidence="12">Whole body</tissue>
    </source>
</reference>
<organism evidence="11 12">
    <name type="scientific">Musca domestica</name>
    <name type="common">House fly</name>
    <dbReference type="NCBI Taxonomy" id="7370"/>
    <lineage>
        <taxon>Eukaryota</taxon>
        <taxon>Metazoa</taxon>
        <taxon>Ecdysozoa</taxon>
        <taxon>Arthropoda</taxon>
        <taxon>Hexapoda</taxon>
        <taxon>Insecta</taxon>
        <taxon>Pterygota</taxon>
        <taxon>Neoptera</taxon>
        <taxon>Endopterygota</taxon>
        <taxon>Diptera</taxon>
        <taxon>Brachycera</taxon>
        <taxon>Muscomorpha</taxon>
        <taxon>Muscoidea</taxon>
        <taxon>Muscidae</taxon>
        <taxon>Musca</taxon>
    </lineage>
</organism>
<feature type="compositionally biased region" description="Basic residues" evidence="9">
    <location>
        <begin position="1850"/>
        <end position="1864"/>
    </location>
</feature>
<dbReference type="InterPro" id="IPR003613">
    <property type="entry name" value="Ubox_domain"/>
</dbReference>
<dbReference type="OrthoDB" id="20295at2759"/>
<evidence type="ECO:0000256" key="7">
    <source>
        <dbReference type="ARBA" id="ARBA00022786"/>
    </source>
</evidence>
<feature type="region of interest" description="Disordered" evidence="9">
    <location>
        <begin position="166"/>
        <end position="192"/>
    </location>
</feature>
<protein>
    <submittedName>
        <fullName evidence="12">Ubiquitin conjugation factor E4 B</fullName>
    </submittedName>
</protein>
<dbReference type="GeneID" id="101899512"/>
<dbReference type="RefSeq" id="XP_005176512.2">
    <property type="nucleotide sequence ID" value="XM_005176455.3"/>
</dbReference>
<evidence type="ECO:0000256" key="1">
    <source>
        <dbReference type="ARBA" id="ARBA00004123"/>
    </source>
</evidence>
<evidence type="ECO:0000256" key="9">
    <source>
        <dbReference type="SAM" id="MobiDB-lite"/>
    </source>
</evidence>
<comment type="subcellular location">
    <subcellularLocation>
        <location evidence="2">Cytoplasm</location>
    </subcellularLocation>
    <subcellularLocation>
        <location evidence="1">Nucleus</location>
    </subcellularLocation>
</comment>
<keyword evidence="5" id="KW-0963">Cytoplasm</keyword>
<dbReference type="CDD" id="cd16658">
    <property type="entry name" value="RING-Ubox_UBE4B"/>
    <property type="match status" value="1"/>
</dbReference>
<dbReference type="VEuPathDB" id="VectorBase:MDOMA2_014897"/>
<name>A0A9J7CJD8_MUSDO</name>
<sequence length="2016" mass="231099">MSEQEQNKKLGELTAEEMRARRLRTLAKSTNNATSAGAAECGSGVANLPLPSNNNNKTEVSGVQRPATNVSSSSRLVKAVNPTGSPTTVSNQESIVLPVVDQDEQKMDVDVEMKSVNTTPIKSQPTLLSPTVVGASVEQMSASSKVKCQLALKDPDSSIEKMETLEQMSPAGTPQKDQTTTNPLDGLQKGSKSTEERMEIMLSKILNATWNEYCTGSMICPQTASFLEKHMELRFDFDWLSSNVLMESVLRLYNDEDVIEDGGDANIDEEMKSEVGAKGGADSAPKKDSTPTYSTPKKIKSDDSEVQEILANVIDDQPSTSRGLQSGINGSEFIGTCPTPSSNIFTPMTLAKHKVLLHLIQCHKNHRHINERFIANLVQEQPADAEKVQNMLKAVHKQIFRMTILVLTDRIHENLNYALDQSTLLELYYQLRVPEEFLFDLVAEVYERKQDFEFIFSQMLRDLFMGMQRNICSPTIITHHMDLLSKLMSVKIGTARPLCDLLASQTNFLPPLCTQIPGREIVKCSYLGPFLSVSFFAEENVRFAEAHGNVDTLALNSGKFQWQLFTMRQLMYSVFHSLLVNVNTRPKTLDYISQILRHNERRVQFASDEKLLARDGFAINLMCVLQQLSVKIKLDRIDPQYPFYKNALIYIEQDTKLRFTEEEYKQFLDQHFTATNTETPEKQPNFQTQCWFLTLQAHHLGFMPAIQRYRQKCRAIKELQKLIEEIDRTTSHWEATPFASRNKQFRDRWQKQLKKLLRSKMCSEVCLLDPKLLNSCLFFYSTVCEYLLYQMEGRQIEGPFMSTMPPQQLKPTDAFSALPEWYIDDIAEFILFAMQHAQNDIRNAIDHSILTWLLTSVCAPHMIKNPYVTAKLVEVLFVFSLGPADNVLNRMIWHHELAQTVLCSSLMKFYVDIETTGQSTEFYDKFTIRYHISHLFKSMWERPVHRQVMINESNNGKQFVKFINMLMNDTTFLLDECLENLKRIHQTQIMMANDSAWSSLGAEQQQARLSQLATDERQCRSYLTLARETVEMFHYLTDDIKEPFMRDELVDRLSSMLNFNLHQLCGPKCNDLKVRNPTKYGWEPRRLLGQIFDIYLHLDCDRFAQALAADERSFQKHLFDDAANRIERLSIRSAIEVEKFRALISKAHDIYVANQQSEDECANAPDEFKDPLMDTLMSDPVVLPSGTIMDRAIITRHLLNSNTDPFNRQPLTEDMLVPNIELKERIDAWRKEQRYKRQQQSNLDLNDKSSYVNEPGFQAASAMTAAMASIDSIDSETSDAAGQYPMEECVFLDPEVQRIMRSNNEDTSEYPKYGWVDITQDFKSACSELNLGELAQDMLFGLFEAMSAIEMMDPKMDVGMGYNKNDAAPHTFESAVEAGVLKLNNLTNEELIGVFDALFSCIVSWLEGNSMDQVLFTCLYLHAPAKIEDKALKAFAHAVRNLIIIVKNIIISSSVNEEEDFQLYGNSSLLAPEDSSHVASIPTMLKEAEDELVRQSKNSSQPEDIMAVVHRLRFMRHFYQAIYSFDCAMKSVVDEPTINDIYKHLNASLELTPQIRKTIDMGTQPKAGSDCPNPLGFSPRVHDRSQPPTFPRSVKMRDRPSSITFLEELVHRLKYACKIIRMRDYYSSLNFFIDFSRKSGQCILSRSVLQGLFLSCRRLVFGTIAFKDFLWDSVRAFTSPPILNPKNPLATDCEIQMNLNSFFRYCVSTFTQFLRICGFNSARQRDKLGRFIGSFDLIQVEAARLDSYLSMLANEKLAEGNEAAATTLKYSAQFATWVLYNCFRAMMLYLMSGFELELYSVHEFIYIYWYPYELLIGFIVSALTRTENNLLAQEEYEREQQNAAGSATKNRNKPKPKKNKKQQKPYRQEIFYYHALMSMCGGFYKAMGALTKDGRIRQPMPKFDNEEIRFNRRFAPFANLTSPPPVSYEEFKNIREHMMRPPSSEIYAIAAKHFDRARNALESIQNPEQEILDMLQVAKVNYVVMNVLAKGHQKDTKRQPEFDFSKHRHFPIIKLN</sequence>
<dbReference type="Proteomes" id="UP001652621">
    <property type="component" value="Unplaced"/>
</dbReference>
<keyword evidence="8" id="KW-0539">Nucleus</keyword>
<dbReference type="PROSITE" id="PS51698">
    <property type="entry name" value="U_BOX"/>
    <property type="match status" value="1"/>
</dbReference>
<keyword evidence="6" id="KW-0808">Transferase</keyword>
<dbReference type="Pfam" id="PF25789">
    <property type="entry name" value="TPR_NAA35"/>
    <property type="match status" value="1"/>
</dbReference>
<dbReference type="Pfam" id="PF10408">
    <property type="entry name" value="Ufd2P_core"/>
    <property type="match status" value="1"/>
</dbReference>
<dbReference type="PANTHER" id="PTHR13931">
    <property type="entry name" value="UBIQUITINATION FACTOR E4"/>
    <property type="match status" value="1"/>
</dbReference>
<evidence type="ECO:0000259" key="10">
    <source>
        <dbReference type="PROSITE" id="PS51698"/>
    </source>
</evidence>
<dbReference type="Pfam" id="PF04564">
    <property type="entry name" value="U-box"/>
    <property type="match status" value="1"/>
</dbReference>
<dbReference type="STRING" id="7370.A0A1I8ML10"/>
<feature type="region of interest" description="Disordered" evidence="9">
    <location>
        <begin position="1836"/>
        <end position="1864"/>
    </location>
</feature>
<dbReference type="InterPro" id="IPR019474">
    <property type="entry name" value="Ub_conjug_fac_E4_core"/>
</dbReference>
<evidence type="ECO:0000256" key="3">
    <source>
        <dbReference type="ARBA" id="ARBA00004906"/>
    </source>
</evidence>
<keyword evidence="11" id="KW-1185">Reference proteome</keyword>
<dbReference type="eggNOG" id="KOG2042">
    <property type="taxonomic scope" value="Eukaryota"/>
</dbReference>
<feature type="region of interest" description="Disordered" evidence="9">
    <location>
        <begin position="263"/>
        <end position="301"/>
    </location>
</feature>
<dbReference type="InterPro" id="IPR057982">
    <property type="entry name" value="TPR_NAA35"/>
</dbReference>
<dbReference type="PANTHER" id="PTHR13931:SF2">
    <property type="entry name" value="UBIQUITIN CONJUGATION FACTOR E4 B"/>
    <property type="match status" value="1"/>
</dbReference>
<dbReference type="Gene3D" id="3.30.40.10">
    <property type="entry name" value="Zinc/RING finger domain, C3HC4 (zinc finger)"/>
    <property type="match status" value="1"/>
</dbReference>
<dbReference type="SUPFAM" id="SSF57850">
    <property type="entry name" value="RING/U-box"/>
    <property type="match status" value="1"/>
</dbReference>
<dbReference type="SMART" id="SM00504">
    <property type="entry name" value="Ubox"/>
    <property type="match status" value="1"/>
</dbReference>